<evidence type="ECO:0000313" key="1">
    <source>
        <dbReference type="EMBL" id="KRY25937.1"/>
    </source>
</evidence>
<keyword evidence="2" id="KW-1185">Reference proteome</keyword>
<accession>A0A0V1AM89</accession>
<dbReference type="Proteomes" id="UP000054776">
    <property type="component" value="Unassembled WGS sequence"/>
</dbReference>
<organism evidence="1 2">
    <name type="scientific">Trichinella spiralis</name>
    <name type="common">Trichina worm</name>
    <dbReference type="NCBI Taxonomy" id="6334"/>
    <lineage>
        <taxon>Eukaryota</taxon>
        <taxon>Metazoa</taxon>
        <taxon>Ecdysozoa</taxon>
        <taxon>Nematoda</taxon>
        <taxon>Enoplea</taxon>
        <taxon>Dorylaimia</taxon>
        <taxon>Trichinellida</taxon>
        <taxon>Trichinellidae</taxon>
        <taxon>Trichinella</taxon>
    </lineage>
</organism>
<evidence type="ECO:0000313" key="2">
    <source>
        <dbReference type="Proteomes" id="UP000054776"/>
    </source>
</evidence>
<dbReference type="EMBL" id="JYDH01000659">
    <property type="protein sequence ID" value="KRY25937.1"/>
    <property type="molecule type" value="Genomic_DNA"/>
</dbReference>
<name>A0A0V1AM89_TRISP</name>
<proteinExistence type="predicted"/>
<reference evidence="1 2" key="1">
    <citation type="submission" date="2015-01" db="EMBL/GenBank/DDBJ databases">
        <title>Evolution of Trichinella species and genotypes.</title>
        <authorList>
            <person name="Korhonen P.K."/>
            <person name="Edoardo P."/>
            <person name="Giuseppe L.R."/>
            <person name="Gasser R.B."/>
        </authorList>
    </citation>
    <scope>NUCLEOTIDE SEQUENCE [LARGE SCALE GENOMIC DNA]</scope>
    <source>
        <strain evidence="1">ISS3</strain>
    </source>
</reference>
<comment type="caution">
    <text evidence="1">The sequence shown here is derived from an EMBL/GenBank/DDBJ whole genome shotgun (WGS) entry which is preliminary data.</text>
</comment>
<gene>
    <name evidence="1" type="ORF">T01_10241</name>
</gene>
<dbReference type="AlphaFoldDB" id="A0A0V1AM89"/>
<dbReference type="OrthoDB" id="10487147at2759"/>
<sequence length="70" mass="7918">MGDSPKNGSDALDPEKRFREGHLFDGTRYSKYEIITGYDQDIKGWEIGPGNVACRMQIGTPSTNDIWHPF</sequence>
<dbReference type="InParanoid" id="A0A0V1AM89"/>
<protein>
    <submittedName>
        <fullName evidence="1">Uncharacterized protein</fullName>
    </submittedName>
</protein>